<evidence type="ECO:0000256" key="1">
    <source>
        <dbReference type="ARBA" id="ARBA00022679"/>
    </source>
</evidence>
<gene>
    <name evidence="4" type="ORF">H7849_14750</name>
</gene>
<dbReference type="EMBL" id="CP060394">
    <property type="protein sequence ID" value="QNI30420.1"/>
    <property type="molecule type" value="Genomic_DNA"/>
</dbReference>
<evidence type="ECO:0000313" key="4">
    <source>
        <dbReference type="EMBL" id="QNI30420.1"/>
    </source>
</evidence>
<organism evidence="4 5">
    <name type="scientific">Alloacidobacterium dinghuense</name>
    <dbReference type="NCBI Taxonomy" id="2763107"/>
    <lineage>
        <taxon>Bacteria</taxon>
        <taxon>Pseudomonadati</taxon>
        <taxon>Acidobacteriota</taxon>
        <taxon>Terriglobia</taxon>
        <taxon>Terriglobales</taxon>
        <taxon>Acidobacteriaceae</taxon>
        <taxon>Alloacidobacterium</taxon>
    </lineage>
</organism>
<name>A0A7G8BD00_9BACT</name>
<evidence type="ECO:0000313" key="5">
    <source>
        <dbReference type="Proteomes" id="UP000515312"/>
    </source>
</evidence>
<dbReference type="KEGG" id="adin:H7849_14750"/>
<dbReference type="GO" id="GO:0016747">
    <property type="term" value="F:acyltransferase activity, transferring groups other than amino-acyl groups"/>
    <property type="evidence" value="ECO:0007669"/>
    <property type="project" value="InterPro"/>
</dbReference>
<sequence length="149" mass="17206">MRVHRATAAEIDDAYRIVSEYYEAVGVLVRDDRTAFEQEYFVDGAGLWLATVQHEIVGCIGLHRLKQLPNGAEIKRLYVRIEHRGLGVAESLLDALEGYAVEQGYTALYLDSKKDLMPAIRFYRRHGYQPCERYNDNPQATIFMRKELH</sequence>
<dbReference type="PANTHER" id="PTHR43877">
    <property type="entry name" value="AMINOALKYLPHOSPHONATE N-ACETYLTRANSFERASE-RELATED-RELATED"/>
    <property type="match status" value="1"/>
</dbReference>
<keyword evidence="1 4" id="KW-0808">Transferase</keyword>
<dbReference type="Pfam" id="PF00583">
    <property type="entry name" value="Acetyltransf_1"/>
    <property type="match status" value="1"/>
</dbReference>
<dbReference type="Proteomes" id="UP000515312">
    <property type="component" value="Chromosome"/>
</dbReference>
<proteinExistence type="predicted"/>
<keyword evidence="2" id="KW-0012">Acyltransferase</keyword>
<dbReference type="SUPFAM" id="SSF55729">
    <property type="entry name" value="Acyl-CoA N-acyltransferases (Nat)"/>
    <property type="match status" value="1"/>
</dbReference>
<dbReference type="Gene3D" id="3.40.630.30">
    <property type="match status" value="1"/>
</dbReference>
<dbReference type="InterPro" id="IPR050832">
    <property type="entry name" value="Bact_Acetyltransf"/>
</dbReference>
<dbReference type="CDD" id="cd04301">
    <property type="entry name" value="NAT_SF"/>
    <property type="match status" value="1"/>
</dbReference>
<dbReference type="PROSITE" id="PS51186">
    <property type="entry name" value="GNAT"/>
    <property type="match status" value="1"/>
</dbReference>
<dbReference type="InterPro" id="IPR016181">
    <property type="entry name" value="Acyl_CoA_acyltransferase"/>
</dbReference>
<protein>
    <submittedName>
        <fullName evidence="4">GNAT family N-acetyltransferase</fullName>
    </submittedName>
</protein>
<accession>A0A7G8BD00</accession>
<dbReference type="RefSeq" id="WP_186740301.1">
    <property type="nucleotide sequence ID" value="NZ_CP060394.1"/>
</dbReference>
<evidence type="ECO:0000259" key="3">
    <source>
        <dbReference type="PROSITE" id="PS51186"/>
    </source>
</evidence>
<dbReference type="PANTHER" id="PTHR43877:SF2">
    <property type="entry name" value="AMINOALKYLPHOSPHONATE N-ACETYLTRANSFERASE-RELATED"/>
    <property type="match status" value="1"/>
</dbReference>
<keyword evidence="5" id="KW-1185">Reference proteome</keyword>
<reference evidence="4 5" key="1">
    <citation type="submission" date="2020-08" db="EMBL/GenBank/DDBJ databases">
        <title>Edaphobacter telluris sp. nov. and Acidobacterium dinghuensis sp. nov., two acidobacteria isolated from forest soil.</title>
        <authorList>
            <person name="Fu J."/>
            <person name="Qiu L."/>
        </authorList>
    </citation>
    <scope>NUCLEOTIDE SEQUENCE [LARGE SCALE GENOMIC DNA]</scope>
    <source>
        <strain evidence="4">4Y35</strain>
    </source>
</reference>
<feature type="domain" description="N-acetyltransferase" evidence="3">
    <location>
        <begin position="1"/>
        <end position="149"/>
    </location>
</feature>
<evidence type="ECO:0000256" key="2">
    <source>
        <dbReference type="ARBA" id="ARBA00023315"/>
    </source>
</evidence>
<dbReference type="AlphaFoldDB" id="A0A7G8BD00"/>
<dbReference type="InterPro" id="IPR000182">
    <property type="entry name" value="GNAT_dom"/>
</dbReference>